<accession>A0ABD5XLP3</accession>
<feature type="compositionally biased region" description="Low complexity" evidence="1">
    <location>
        <begin position="131"/>
        <end position="144"/>
    </location>
</feature>
<feature type="region of interest" description="Disordered" evidence="1">
    <location>
        <begin position="131"/>
        <end position="168"/>
    </location>
</feature>
<reference evidence="3 4" key="1">
    <citation type="journal article" date="2019" name="Int. J. Syst. Evol. Microbiol.">
        <title>The Global Catalogue of Microorganisms (GCM) 10K type strain sequencing project: providing services to taxonomists for standard genome sequencing and annotation.</title>
        <authorList>
            <consortium name="The Broad Institute Genomics Platform"/>
            <consortium name="The Broad Institute Genome Sequencing Center for Infectious Disease"/>
            <person name="Wu L."/>
            <person name="Ma J."/>
        </authorList>
    </citation>
    <scope>NUCLEOTIDE SEQUENCE [LARGE SCALE GENOMIC DNA]</scope>
    <source>
        <strain evidence="3 4">DT92</strain>
    </source>
</reference>
<name>A0ABD5XLP3_9EURY</name>
<evidence type="ECO:0000313" key="3">
    <source>
        <dbReference type="EMBL" id="MFC7135571.1"/>
    </source>
</evidence>
<sequence>MTDAHRNQWSHRWSRARFDALPETGGRLSKTLVFELLASVRRRYVVEHLDAADDTVEVRPLIDAIAEREFGEDPAYDERKRVYVSLRQTHLPRLADARVIEYDADRGRVAVGDRFGALAFALGALGARPLAGEGATADAGPTADANRRAAGAPEPTADTGSSSDARED</sequence>
<proteinExistence type="predicted"/>
<evidence type="ECO:0000313" key="4">
    <source>
        <dbReference type="Proteomes" id="UP001596368"/>
    </source>
</evidence>
<feature type="compositionally biased region" description="Polar residues" evidence="1">
    <location>
        <begin position="158"/>
        <end position="168"/>
    </location>
</feature>
<dbReference type="EMBL" id="JBHSZG010000001">
    <property type="protein sequence ID" value="MFC7135571.1"/>
    <property type="molecule type" value="Genomic_DNA"/>
</dbReference>
<evidence type="ECO:0000259" key="2">
    <source>
        <dbReference type="Pfam" id="PF24035"/>
    </source>
</evidence>
<protein>
    <recommendedName>
        <fullName evidence="2">DUF7344 domain-containing protein</fullName>
    </recommendedName>
</protein>
<dbReference type="Pfam" id="PF24035">
    <property type="entry name" value="DUF7344"/>
    <property type="match status" value="1"/>
</dbReference>
<dbReference type="InterPro" id="IPR055768">
    <property type="entry name" value="DUF7344"/>
</dbReference>
<evidence type="ECO:0000256" key="1">
    <source>
        <dbReference type="SAM" id="MobiDB-lite"/>
    </source>
</evidence>
<organism evidence="3 4">
    <name type="scientific">Halobaculum litoreum</name>
    <dbReference type="NCBI Taxonomy" id="3031998"/>
    <lineage>
        <taxon>Archaea</taxon>
        <taxon>Methanobacteriati</taxon>
        <taxon>Methanobacteriota</taxon>
        <taxon>Stenosarchaea group</taxon>
        <taxon>Halobacteria</taxon>
        <taxon>Halobacteriales</taxon>
        <taxon>Haloferacaceae</taxon>
        <taxon>Halobaculum</taxon>
    </lineage>
</organism>
<dbReference type="GeneID" id="81123195"/>
<gene>
    <name evidence="3" type="ORF">ACFQRB_00980</name>
</gene>
<keyword evidence="4" id="KW-1185">Reference proteome</keyword>
<comment type="caution">
    <text evidence="3">The sequence shown here is derived from an EMBL/GenBank/DDBJ whole genome shotgun (WGS) entry which is preliminary data.</text>
</comment>
<feature type="domain" description="DUF7344" evidence="2">
    <location>
        <begin position="34"/>
        <end position="109"/>
    </location>
</feature>
<dbReference type="Proteomes" id="UP001596368">
    <property type="component" value="Unassembled WGS sequence"/>
</dbReference>
<dbReference type="RefSeq" id="WP_284013093.1">
    <property type="nucleotide sequence ID" value="NZ_CP126156.1"/>
</dbReference>
<dbReference type="AlphaFoldDB" id="A0ABD5XLP3"/>